<feature type="transmembrane region" description="Helical" evidence="6">
    <location>
        <begin position="51"/>
        <end position="72"/>
    </location>
</feature>
<comment type="subcellular location">
    <subcellularLocation>
        <location evidence="1">Cell membrane</location>
        <topology evidence="1">Multi-pass membrane protein</topology>
    </subcellularLocation>
</comment>
<feature type="transmembrane region" description="Helical" evidence="6">
    <location>
        <begin position="210"/>
        <end position="229"/>
    </location>
</feature>
<evidence type="ECO:0000256" key="6">
    <source>
        <dbReference type="SAM" id="Phobius"/>
    </source>
</evidence>
<dbReference type="InterPro" id="IPR052159">
    <property type="entry name" value="Competence_DNA_uptake"/>
</dbReference>
<evidence type="ECO:0000313" key="9">
    <source>
        <dbReference type="Proteomes" id="UP000178558"/>
    </source>
</evidence>
<dbReference type="NCBIfam" id="TIGR00360">
    <property type="entry name" value="ComEC_N-term"/>
    <property type="match status" value="1"/>
</dbReference>
<evidence type="ECO:0000256" key="4">
    <source>
        <dbReference type="ARBA" id="ARBA00022989"/>
    </source>
</evidence>
<organism evidence="8 9">
    <name type="scientific">Candidatus Roizmanbacteria bacterium RIFCSPLOWO2_01_FULL_40_42</name>
    <dbReference type="NCBI Taxonomy" id="1802066"/>
    <lineage>
        <taxon>Bacteria</taxon>
        <taxon>Candidatus Roizmaniibacteriota</taxon>
    </lineage>
</organism>
<dbReference type="AlphaFoldDB" id="A0A1F7J6C0"/>
<protein>
    <recommendedName>
        <fullName evidence="7">ComEC/Rec2-related protein domain-containing protein</fullName>
    </recommendedName>
</protein>
<dbReference type="Pfam" id="PF03772">
    <property type="entry name" value="Competence"/>
    <property type="match status" value="1"/>
</dbReference>
<evidence type="ECO:0000256" key="1">
    <source>
        <dbReference type="ARBA" id="ARBA00004651"/>
    </source>
</evidence>
<evidence type="ECO:0000256" key="3">
    <source>
        <dbReference type="ARBA" id="ARBA00022692"/>
    </source>
</evidence>
<proteinExistence type="predicted"/>
<dbReference type="InterPro" id="IPR004477">
    <property type="entry name" value="ComEC_N"/>
</dbReference>
<dbReference type="GO" id="GO:0005886">
    <property type="term" value="C:plasma membrane"/>
    <property type="evidence" value="ECO:0007669"/>
    <property type="project" value="UniProtKB-SubCell"/>
</dbReference>
<dbReference type="PANTHER" id="PTHR30619">
    <property type="entry name" value="DNA INTERNALIZATION/COMPETENCE PROTEIN COMEC/REC2"/>
    <property type="match status" value="1"/>
</dbReference>
<gene>
    <name evidence="8" type="ORF">A3B50_04315</name>
</gene>
<evidence type="ECO:0000313" key="8">
    <source>
        <dbReference type="EMBL" id="OGK51162.1"/>
    </source>
</evidence>
<dbReference type="PANTHER" id="PTHR30619:SF7">
    <property type="entry name" value="BETA-LACTAMASE DOMAIN PROTEIN"/>
    <property type="match status" value="1"/>
</dbReference>
<feature type="domain" description="ComEC/Rec2-related protein" evidence="7">
    <location>
        <begin position="31"/>
        <end position="268"/>
    </location>
</feature>
<feature type="transmembrane region" description="Helical" evidence="6">
    <location>
        <begin position="125"/>
        <end position="144"/>
    </location>
</feature>
<evidence type="ECO:0000256" key="5">
    <source>
        <dbReference type="ARBA" id="ARBA00023136"/>
    </source>
</evidence>
<keyword evidence="4 6" id="KW-1133">Transmembrane helix</keyword>
<reference evidence="8 9" key="1">
    <citation type="journal article" date="2016" name="Nat. Commun.">
        <title>Thousands of microbial genomes shed light on interconnected biogeochemical processes in an aquifer system.</title>
        <authorList>
            <person name="Anantharaman K."/>
            <person name="Brown C.T."/>
            <person name="Hug L.A."/>
            <person name="Sharon I."/>
            <person name="Castelle C.J."/>
            <person name="Probst A.J."/>
            <person name="Thomas B.C."/>
            <person name="Singh A."/>
            <person name="Wilkins M.J."/>
            <person name="Karaoz U."/>
            <person name="Brodie E.L."/>
            <person name="Williams K.H."/>
            <person name="Hubbard S.S."/>
            <person name="Banfield J.F."/>
        </authorList>
    </citation>
    <scope>NUCLEOTIDE SEQUENCE [LARGE SCALE GENOMIC DNA]</scope>
</reference>
<keyword evidence="5 6" id="KW-0472">Membrane</keyword>
<feature type="transmembrane region" description="Helical" evidence="6">
    <location>
        <begin position="102"/>
        <end position="118"/>
    </location>
</feature>
<dbReference type="EMBL" id="MGAQ01000004">
    <property type="protein sequence ID" value="OGK51162.1"/>
    <property type="molecule type" value="Genomic_DNA"/>
</dbReference>
<feature type="transmembrane region" description="Helical" evidence="6">
    <location>
        <begin position="79"/>
        <end position="96"/>
    </location>
</feature>
<sequence length="268" mass="29115">MTSSIPSPTIFTSVINSYLPEPHASLLNGILFGVPLRTTKELYNNLKVTGLLHIVVLSGMNITILASIIGLITRFLPKILSLTICLLGIITFVLFVGAEPPIVRAGIMSVLSLFAVVTGRKAIPLYLLFVSLVLILFFSPQWVLSISFQLSYGATFGIILFTQKVASSKSGFKAVILNELRPSLAAQVFTAPLLGFYFHQVSLISPLSNILVAWVIAPLMIFGFLTCVLGKLHVVLGVIPSFISFGLLSYLLFVIENLAKVPFSSVSW</sequence>
<dbReference type="Proteomes" id="UP000178558">
    <property type="component" value="Unassembled WGS sequence"/>
</dbReference>
<keyword evidence="2" id="KW-1003">Cell membrane</keyword>
<name>A0A1F7J6C0_9BACT</name>
<keyword evidence="3 6" id="KW-0812">Transmembrane</keyword>
<comment type="caution">
    <text evidence="8">The sequence shown here is derived from an EMBL/GenBank/DDBJ whole genome shotgun (WGS) entry which is preliminary data.</text>
</comment>
<accession>A0A1F7J6C0</accession>
<evidence type="ECO:0000259" key="7">
    <source>
        <dbReference type="Pfam" id="PF03772"/>
    </source>
</evidence>
<evidence type="ECO:0000256" key="2">
    <source>
        <dbReference type="ARBA" id="ARBA00022475"/>
    </source>
</evidence>
<feature type="transmembrane region" description="Helical" evidence="6">
    <location>
        <begin position="234"/>
        <end position="255"/>
    </location>
</feature>